<name>A0A0E3P9T3_9EURY</name>
<dbReference type="PATRIC" id="fig|1434120.4.peg.4113"/>
<dbReference type="Proteomes" id="UP000033111">
    <property type="component" value="Chromosome"/>
</dbReference>
<sequence>MRIVSIVGARPQFIKCAPLSRLIRKKHEEILVHTGQHYDIGMSDVFFEELDIPKPDYNLGVGSDSHGAQTGKMLIEIEKILLRDKPDLVLVYGDTNSTLAGSLAASKLHIKTAHVEAGLRSFDREMPEEINRVLTDNVSDLLFCPTETAVLNLKKEGITKGVYNVGDVMLDSLKYNIKIAEQKATILKELNLNSKEYIVATVHRASNADSFENLSSIIKAFCHAGVPIVFTVHPRTEKYLKQYGLWDKLREKVKVIPPLGYLEMLKLMAHAKKILTDSGGVQKEAYMLGVPCITMRENTEWVETIEDGGNVLVGADYEKIMDAILNFEGGKAKGNVFGNGDACVKILEILMTAI</sequence>
<dbReference type="RefSeq" id="WP_048173658.1">
    <property type="nucleotide sequence ID" value="NZ_CP009506.1"/>
</dbReference>
<proteinExistence type="predicted"/>
<feature type="domain" description="UDP-N-acetylglucosamine 2-epimerase" evidence="1">
    <location>
        <begin position="26"/>
        <end position="350"/>
    </location>
</feature>
<dbReference type="PANTHER" id="PTHR43174:SF1">
    <property type="entry name" value="UDP-N-ACETYLGLUCOSAMINE 2-EPIMERASE"/>
    <property type="match status" value="1"/>
</dbReference>
<dbReference type="PANTHER" id="PTHR43174">
    <property type="entry name" value="UDP-N-ACETYLGLUCOSAMINE 2-EPIMERASE"/>
    <property type="match status" value="1"/>
</dbReference>
<dbReference type="KEGG" id="msw:MSSIT_3165"/>
<dbReference type="HOGENOM" id="CLU_041674_0_1_2"/>
<gene>
    <name evidence="2" type="ORF">MSSIT_3165</name>
</gene>
<dbReference type="Pfam" id="PF02350">
    <property type="entry name" value="Epimerase_2"/>
    <property type="match status" value="1"/>
</dbReference>
<evidence type="ECO:0000313" key="2">
    <source>
        <dbReference type="EMBL" id="AKB29884.1"/>
    </source>
</evidence>
<dbReference type="GO" id="GO:0008761">
    <property type="term" value="F:UDP-N-acetylglucosamine 2-epimerase activity"/>
    <property type="evidence" value="ECO:0007669"/>
    <property type="project" value="UniProtKB-EC"/>
</dbReference>
<evidence type="ECO:0000259" key="1">
    <source>
        <dbReference type="Pfam" id="PF02350"/>
    </source>
</evidence>
<evidence type="ECO:0000313" key="3">
    <source>
        <dbReference type="Proteomes" id="UP000033111"/>
    </source>
</evidence>
<dbReference type="InterPro" id="IPR029767">
    <property type="entry name" value="WecB-like"/>
</dbReference>
<dbReference type="SUPFAM" id="SSF53756">
    <property type="entry name" value="UDP-Glycosyltransferase/glycogen phosphorylase"/>
    <property type="match status" value="1"/>
</dbReference>
<organism evidence="2 3">
    <name type="scientific">Methanosarcina siciliae T4/M</name>
    <dbReference type="NCBI Taxonomy" id="1434120"/>
    <lineage>
        <taxon>Archaea</taxon>
        <taxon>Methanobacteriati</taxon>
        <taxon>Methanobacteriota</taxon>
        <taxon>Stenosarchaea group</taxon>
        <taxon>Methanomicrobia</taxon>
        <taxon>Methanosarcinales</taxon>
        <taxon>Methanosarcinaceae</taxon>
        <taxon>Methanosarcina</taxon>
    </lineage>
</organism>
<keyword evidence="3" id="KW-1185">Reference proteome</keyword>
<dbReference type="Gene3D" id="3.40.50.2000">
    <property type="entry name" value="Glycogen Phosphorylase B"/>
    <property type="match status" value="2"/>
</dbReference>
<dbReference type="AlphaFoldDB" id="A0A0E3P9T3"/>
<dbReference type="OrthoDB" id="7018at2157"/>
<protein>
    <submittedName>
        <fullName evidence="2">UDP-N-acetylglucosamine 2-epimerase</fullName>
        <ecNumber evidence="2">5.1.3.14</ecNumber>
    </submittedName>
</protein>
<accession>A0A0E3P9T3</accession>
<keyword evidence="2" id="KW-0413">Isomerase</keyword>
<reference evidence="2 3" key="1">
    <citation type="submission" date="2014-07" db="EMBL/GenBank/DDBJ databases">
        <title>Methanogenic archaea and the global carbon cycle.</title>
        <authorList>
            <person name="Henriksen J.R."/>
            <person name="Luke J."/>
            <person name="Reinhart S."/>
            <person name="Benedict M.N."/>
            <person name="Youngblut N.D."/>
            <person name="Metcalf M.E."/>
            <person name="Whitaker R.J."/>
            <person name="Metcalf W.W."/>
        </authorList>
    </citation>
    <scope>NUCLEOTIDE SEQUENCE [LARGE SCALE GENOMIC DNA]</scope>
    <source>
        <strain evidence="2 3">T4/M</strain>
    </source>
</reference>
<dbReference type="GeneID" id="24862073"/>
<dbReference type="InterPro" id="IPR003331">
    <property type="entry name" value="UDP_GlcNAc_Epimerase_2_dom"/>
</dbReference>
<dbReference type="EC" id="5.1.3.14" evidence="2"/>
<dbReference type="EMBL" id="CP009506">
    <property type="protein sequence ID" value="AKB29884.1"/>
    <property type="molecule type" value="Genomic_DNA"/>
</dbReference>
<dbReference type="CDD" id="cd03786">
    <property type="entry name" value="GTB_UDP-GlcNAc_2-Epimerase"/>
    <property type="match status" value="1"/>
</dbReference>
<dbReference type="NCBIfam" id="TIGR00236">
    <property type="entry name" value="wecB"/>
    <property type="match status" value="1"/>
</dbReference>